<proteinExistence type="predicted"/>
<reference evidence="1" key="1">
    <citation type="submission" date="2013-07" db="EMBL/GenBank/DDBJ databases">
        <title>The genome of Eucalyptus grandis.</title>
        <authorList>
            <person name="Schmutz J."/>
            <person name="Hayes R."/>
            <person name="Myburg A."/>
            <person name="Tuskan G."/>
            <person name="Grattapaglia D."/>
            <person name="Rokhsar D.S."/>
        </authorList>
    </citation>
    <scope>NUCLEOTIDE SEQUENCE</scope>
    <source>
        <tissue evidence="1">Leaf extractions</tissue>
    </source>
</reference>
<evidence type="ECO:0000313" key="1">
    <source>
        <dbReference type="EMBL" id="KCW62945.1"/>
    </source>
</evidence>
<dbReference type="EMBL" id="KK198759">
    <property type="protein sequence ID" value="KCW62945.1"/>
    <property type="molecule type" value="Genomic_DNA"/>
</dbReference>
<organism evidence="1">
    <name type="scientific">Eucalyptus grandis</name>
    <name type="common">Flooded gum</name>
    <dbReference type="NCBI Taxonomy" id="71139"/>
    <lineage>
        <taxon>Eukaryota</taxon>
        <taxon>Viridiplantae</taxon>
        <taxon>Streptophyta</taxon>
        <taxon>Embryophyta</taxon>
        <taxon>Tracheophyta</taxon>
        <taxon>Spermatophyta</taxon>
        <taxon>Magnoliopsida</taxon>
        <taxon>eudicotyledons</taxon>
        <taxon>Gunneridae</taxon>
        <taxon>Pentapetalae</taxon>
        <taxon>rosids</taxon>
        <taxon>malvids</taxon>
        <taxon>Myrtales</taxon>
        <taxon>Myrtaceae</taxon>
        <taxon>Myrtoideae</taxon>
        <taxon>Eucalypteae</taxon>
        <taxon>Eucalyptus</taxon>
    </lineage>
</organism>
<name>A0A059BBC7_EUCGR</name>
<accession>A0A059BBC7</accession>
<dbReference type="AlphaFoldDB" id="A0A059BBC7"/>
<gene>
    <name evidence="1" type="ORF">EUGRSUZ_G00545</name>
</gene>
<sequence length="85" mass="9659">MWLEIKGTFDCNLIGRNSFCISLCFLPLLRGNIFVSPQENFSLPFSSSLPSHSLQPNKETKFLILYHNTVGYIFENQNGSTNVQT</sequence>
<protein>
    <submittedName>
        <fullName evidence="1">Uncharacterized protein</fullName>
    </submittedName>
</protein>
<dbReference type="InParanoid" id="A0A059BBC7"/>
<dbReference type="Gramene" id="KCW62945">
    <property type="protein sequence ID" value="KCW62945"/>
    <property type="gene ID" value="EUGRSUZ_G00545"/>
</dbReference>